<organism evidence="1">
    <name type="scientific">Micromonas pusilla</name>
    <name type="common">Picoplanktonic green alga</name>
    <name type="synonym">Chromulina pusilla</name>
    <dbReference type="NCBI Taxonomy" id="38833"/>
    <lineage>
        <taxon>Eukaryota</taxon>
        <taxon>Viridiplantae</taxon>
        <taxon>Chlorophyta</taxon>
        <taxon>Mamiellophyceae</taxon>
        <taxon>Mamiellales</taxon>
        <taxon>Mamiellaceae</taxon>
        <taxon>Micromonas</taxon>
    </lineage>
</organism>
<dbReference type="FunFam" id="1.25.10.10:FF:000196">
    <property type="entry name" value="Sperm associated antigen 6"/>
    <property type="match status" value="1"/>
</dbReference>
<dbReference type="PANTHER" id="PTHR23314:SF0">
    <property type="entry name" value="SPERM-ASSOCIATED ANTIGEN 6"/>
    <property type="match status" value="1"/>
</dbReference>
<evidence type="ECO:0008006" key="2">
    <source>
        <dbReference type="Google" id="ProtNLM"/>
    </source>
</evidence>
<dbReference type="Pfam" id="PF00514">
    <property type="entry name" value="Arm"/>
    <property type="match status" value="2"/>
</dbReference>
<gene>
    <name evidence="1" type="ORF">MPUS1402_LOCUS11427</name>
</gene>
<dbReference type="SUPFAM" id="SSF48371">
    <property type="entry name" value="ARM repeat"/>
    <property type="match status" value="1"/>
</dbReference>
<dbReference type="InterPro" id="IPR016024">
    <property type="entry name" value="ARM-type_fold"/>
</dbReference>
<dbReference type="OMA" id="CECIEQS"/>
<sequence>MAATRAVLQVFEKYQKDRVAFVQTVAELATRPQNVEPMQSAGVMALLRPLLLDNVPSIQQSAAIALGRLANYSDHLAEAVVSNEILPQLVYSLSEQNRFYKQAAAFVLRAVAKHSPPLAQAVVDSGALDSLVQCLEEFDPGVKESAAWALGYVAGHNADLAATVVEAGAVPLLVLCVQEPELSLKRIAASSLSDIAKHTPEMAQAVVDAGAIAYLAPLIVSPDAKLKRQVCAALGQVAKHSVDLAEVVVEAEIFPNILMCLKDVDGFVRKHAATCIREVAKHTPELAQLIVSNGGVGALVDYVHESESNNRLPGIMALGYVAAFSETLATAVIASKGIAPLYAALVEEPEDHIKSASAWSLGQIGRHTPDHAKAVADAGALSKLVAVGANPRSSDDLKTKCVRSLRFIIEKLTDLRALDKTLQNRELPHEIVRYVVHQISKVLPNDPQGRHDFVVGGGLAACQALDAEAGTALKEYVDIIKSCYPEEIVQYYSPTYATQLLEKLEVTA</sequence>
<reference evidence="1" key="1">
    <citation type="submission" date="2021-01" db="EMBL/GenBank/DDBJ databases">
        <authorList>
            <person name="Corre E."/>
            <person name="Pelletier E."/>
            <person name="Niang G."/>
            <person name="Scheremetjew M."/>
            <person name="Finn R."/>
            <person name="Kale V."/>
            <person name="Holt S."/>
            <person name="Cochrane G."/>
            <person name="Meng A."/>
            <person name="Brown T."/>
            <person name="Cohen L."/>
        </authorList>
    </citation>
    <scope>NUCLEOTIDE SEQUENCE</scope>
    <source>
        <strain evidence="1">RCC1614</strain>
    </source>
</reference>
<dbReference type="GO" id="GO:0008017">
    <property type="term" value="F:microtubule binding"/>
    <property type="evidence" value="ECO:0007669"/>
    <property type="project" value="TreeGrafter"/>
</dbReference>
<dbReference type="GO" id="GO:0003341">
    <property type="term" value="P:cilium movement"/>
    <property type="evidence" value="ECO:0007669"/>
    <property type="project" value="TreeGrafter"/>
</dbReference>
<dbReference type="InterPro" id="IPR000225">
    <property type="entry name" value="Armadillo"/>
</dbReference>
<dbReference type="AlphaFoldDB" id="A0A7R9TYE6"/>
<name>A0A7R9TYE6_MICPS</name>
<evidence type="ECO:0000313" key="1">
    <source>
        <dbReference type="EMBL" id="CAD8248876.1"/>
    </source>
</evidence>
<proteinExistence type="predicted"/>
<dbReference type="EMBL" id="HBDY01015079">
    <property type="protein sequence ID" value="CAD8248876.1"/>
    <property type="molecule type" value="Transcribed_RNA"/>
</dbReference>
<protein>
    <recommendedName>
        <fullName evidence="2">Axoneme central apparatus protein</fullName>
    </recommendedName>
</protein>
<dbReference type="SMART" id="SM00185">
    <property type="entry name" value="ARM"/>
    <property type="match status" value="7"/>
</dbReference>
<accession>A0A7R9TYE6</accession>
<dbReference type="GO" id="GO:0015630">
    <property type="term" value="C:microtubule cytoskeleton"/>
    <property type="evidence" value="ECO:0007669"/>
    <property type="project" value="TreeGrafter"/>
</dbReference>
<dbReference type="PANTHER" id="PTHR23314">
    <property type="entry name" value="SPERM-ASSOCIATED ANTIGEN 6 ARMADILLO REPEAT-CONTAINING"/>
    <property type="match status" value="1"/>
</dbReference>
<dbReference type="Gene3D" id="1.25.10.10">
    <property type="entry name" value="Leucine-rich Repeat Variant"/>
    <property type="match status" value="2"/>
</dbReference>
<dbReference type="InterPro" id="IPR011989">
    <property type="entry name" value="ARM-like"/>
</dbReference>